<dbReference type="EMBL" id="BAAAUF010000022">
    <property type="protein sequence ID" value="GAA3046956.1"/>
    <property type="molecule type" value="Genomic_DNA"/>
</dbReference>
<dbReference type="Proteomes" id="UP001501532">
    <property type="component" value="Unassembled WGS sequence"/>
</dbReference>
<name>A0ABP6LLS4_9ACTN</name>
<gene>
    <name evidence="2" type="ORF">GCM10010448_32350</name>
</gene>
<sequence>MSVWPAWEVQECGNVTSWFAVRLDLPDGGRVDVLAVTAGGCLGIEEVRAQPPLSLDDLTALVDWIEEPLLEACGTGPAPPSESSGALVGRDRPAWPPGPEGMRRVAEEYLAAQGRGADPVLAVMYATGCSRRGSLKLIGGARDAGLLTPRHNRR</sequence>
<feature type="region of interest" description="Disordered" evidence="1">
    <location>
        <begin position="72"/>
        <end position="101"/>
    </location>
</feature>
<evidence type="ECO:0000313" key="3">
    <source>
        <dbReference type="Proteomes" id="UP001501532"/>
    </source>
</evidence>
<keyword evidence="3" id="KW-1185">Reference proteome</keyword>
<evidence type="ECO:0000256" key="1">
    <source>
        <dbReference type="SAM" id="MobiDB-lite"/>
    </source>
</evidence>
<dbReference type="Pfam" id="PF19720">
    <property type="entry name" value="DUF6214"/>
    <property type="match status" value="1"/>
</dbReference>
<dbReference type="RefSeq" id="WP_234515248.1">
    <property type="nucleotide sequence ID" value="NZ_BAAAUF010000022.1"/>
</dbReference>
<proteinExistence type="predicted"/>
<reference evidence="3" key="1">
    <citation type="journal article" date="2019" name="Int. J. Syst. Evol. Microbiol.">
        <title>The Global Catalogue of Microorganisms (GCM) 10K type strain sequencing project: providing services to taxonomists for standard genome sequencing and annotation.</title>
        <authorList>
            <consortium name="The Broad Institute Genomics Platform"/>
            <consortium name="The Broad Institute Genome Sequencing Center for Infectious Disease"/>
            <person name="Wu L."/>
            <person name="Ma J."/>
        </authorList>
    </citation>
    <scope>NUCLEOTIDE SEQUENCE [LARGE SCALE GENOMIC DNA]</scope>
    <source>
        <strain evidence="3">JCM 9091</strain>
    </source>
</reference>
<organism evidence="2 3">
    <name type="scientific">Streptomyces glomeratus</name>
    <dbReference type="NCBI Taxonomy" id="284452"/>
    <lineage>
        <taxon>Bacteria</taxon>
        <taxon>Bacillati</taxon>
        <taxon>Actinomycetota</taxon>
        <taxon>Actinomycetes</taxon>
        <taxon>Kitasatosporales</taxon>
        <taxon>Streptomycetaceae</taxon>
        <taxon>Streptomyces</taxon>
    </lineage>
</organism>
<accession>A0ABP6LLS4</accession>
<protein>
    <submittedName>
        <fullName evidence="2">DUF6214 family protein</fullName>
    </submittedName>
</protein>
<evidence type="ECO:0000313" key="2">
    <source>
        <dbReference type="EMBL" id="GAA3046956.1"/>
    </source>
</evidence>
<comment type="caution">
    <text evidence="2">The sequence shown here is derived from an EMBL/GenBank/DDBJ whole genome shotgun (WGS) entry which is preliminary data.</text>
</comment>
<dbReference type="InterPro" id="IPR046186">
    <property type="entry name" value="DUF6214"/>
</dbReference>